<feature type="non-terminal residue" evidence="1">
    <location>
        <position position="1"/>
    </location>
</feature>
<proteinExistence type="predicted"/>
<evidence type="ECO:0000313" key="1">
    <source>
        <dbReference type="EMBL" id="ETJ29133.1"/>
    </source>
</evidence>
<dbReference type="SUPFAM" id="SSF51419">
    <property type="entry name" value="PLP-binding barrel"/>
    <property type="match status" value="1"/>
</dbReference>
<name>W1XFM2_9ZZZZ</name>
<accession>W1XFM2</accession>
<dbReference type="Gene3D" id="3.20.20.10">
    <property type="entry name" value="Alanine racemase"/>
    <property type="match status" value="1"/>
</dbReference>
<sequence length="92" mass="10645">LHFHTMCEQNSDTLARTIKVVDEKFGKYIKNMKWLNFGGGHHITKDDYDLKTLIESVLYMKNKYNVEIYLEPGEAVALNSGFLVSTLYENVI</sequence>
<comment type="caution">
    <text evidence="1">The sequence shown here is derived from an EMBL/GenBank/DDBJ whole genome shotgun (WGS) entry which is preliminary data.</text>
</comment>
<protein>
    <submittedName>
        <fullName evidence="1">Carboxynorspermidine decarboxylase</fullName>
    </submittedName>
</protein>
<dbReference type="InterPro" id="IPR029066">
    <property type="entry name" value="PLP-binding_barrel"/>
</dbReference>
<dbReference type="EMBL" id="AZMM01016327">
    <property type="protein sequence ID" value="ETJ29133.1"/>
    <property type="molecule type" value="Genomic_DNA"/>
</dbReference>
<organism evidence="1">
    <name type="scientific">human gut metagenome</name>
    <dbReference type="NCBI Taxonomy" id="408170"/>
    <lineage>
        <taxon>unclassified sequences</taxon>
        <taxon>metagenomes</taxon>
        <taxon>organismal metagenomes</taxon>
    </lineage>
</organism>
<dbReference type="AlphaFoldDB" id="W1XFM2"/>
<reference evidence="1" key="1">
    <citation type="submission" date="2013-12" db="EMBL/GenBank/DDBJ databases">
        <title>A Varibaculum cambriense genome reconstructed from a premature infant gut community with otherwise low bacterial novelty that shifts toward anaerobic metabolism during the third week of life.</title>
        <authorList>
            <person name="Brown C.T."/>
            <person name="Sharon I."/>
            <person name="Thomas B.C."/>
            <person name="Castelle C.J."/>
            <person name="Morowitz M.J."/>
            <person name="Banfield J.F."/>
        </authorList>
    </citation>
    <scope>NUCLEOTIDE SEQUENCE</scope>
</reference>
<gene>
    <name evidence="1" type="ORF">Q604_UNBC16327G0001</name>
</gene>
<feature type="non-terminal residue" evidence="1">
    <location>
        <position position="92"/>
    </location>
</feature>